<reference evidence="7" key="1">
    <citation type="journal article" date="2019" name="Int. J. Syst. Evol. Microbiol.">
        <title>The Global Catalogue of Microorganisms (GCM) 10K type strain sequencing project: providing services to taxonomists for standard genome sequencing and annotation.</title>
        <authorList>
            <consortium name="The Broad Institute Genomics Platform"/>
            <consortium name="The Broad Institute Genome Sequencing Center for Infectious Disease"/>
            <person name="Wu L."/>
            <person name="Ma J."/>
        </authorList>
    </citation>
    <scope>NUCLEOTIDE SEQUENCE [LARGE SCALE GENOMIC DNA]</scope>
    <source>
        <strain evidence="7">JCM 17939</strain>
    </source>
</reference>
<dbReference type="Pfam" id="PF13404">
    <property type="entry name" value="HTH_AsnC-type"/>
    <property type="match status" value="2"/>
</dbReference>
<dbReference type="PANTHER" id="PTHR30154:SF34">
    <property type="entry name" value="TRANSCRIPTIONAL REGULATOR AZLB"/>
    <property type="match status" value="1"/>
</dbReference>
<feature type="domain" description="HTH asnC-type" evidence="5">
    <location>
        <begin position="170"/>
        <end position="208"/>
    </location>
</feature>
<dbReference type="SUPFAM" id="SSF54909">
    <property type="entry name" value="Dimeric alpha+beta barrel"/>
    <property type="match status" value="1"/>
</dbReference>
<dbReference type="Pfam" id="PF01037">
    <property type="entry name" value="AsnC_trans_reg"/>
    <property type="match status" value="1"/>
</dbReference>
<feature type="domain" description="Transcription regulator AsnC/Lrp ligand binding" evidence="4">
    <location>
        <begin position="234"/>
        <end position="303"/>
    </location>
</feature>
<sequence length="321" mass="34641">MDDTDRRIAAALLLSPRASWRELARCLGLSERTVVRRAAPLYGDGTLRATAVRNPAHFPDLIPIAVRIRCRPAKISQVARALARRGDTVWVDILGGGNEISAIFFLDGPDARNTLLLRDLPATDAVDAWTTHSVLRVFPTAFRWTADLLSPQETAQLDPGPPTTPPAPLDVDAALIAALTQDGRATYTELARRAGTTPLTARRRLDALLRGQVLRVATEVDLTLLGAHAEALLWITVQPGALHRTAQTLSTHPQVRFTAATSGPANLLIALAATDLDALYTFLTTVVGPLDGITGIDTTPLLQTFKRTGLLRTDLSGPRRD</sequence>
<evidence type="ECO:0000313" key="6">
    <source>
        <dbReference type="EMBL" id="GAA4637640.1"/>
    </source>
</evidence>
<keyword evidence="2" id="KW-0238">DNA-binding</keyword>
<keyword evidence="7" id="KW-1185">Reference proteome</keyword>
<evidence type="ECO:0000256" key="2">
    <source>
        <dbReference type="ARBA" id="ARBA00023125"/>
    </source>
</evidence>
<dbReference type="InterPro" id="IPR036388">
    <property type="entry name" value="WH-like_DNA-bd_sf"/>
</dbReference>
<proteinExistence type="predicted"/>
<dbReference type="InterPro" id="IPR019887">
    <property type="entry name" value="Tscrpt_reg_AsnC/Lrp_C"/>
</dbReference>
<evidence type="ECO:0000259" key="4">
    <source>
        <dbReference type="Pfam" id="PF01037"/>
    </source>
</evidence>
<dbReference type="InterPro" id="IPR000485">
    <property type="entry name" value="AsnC-type_HTH_dom"/>
</dbReference>
<dbReference type="EMBL" id="BAABHK010000020">
    <property type="protein sequence ID" value="GAA4637640.1"/>
    <property type="molecule type" value="Genomic_DNA"/>
</dbReference>
<keyword evidence="1" id="KW-0805">Transcription regulation</keyword>
<dbReference type="Gene3D" id="3.30.70.920">
    <property type="match status" value="1"/>
</dbReference>
<dbReference type="Gene3D" id="1.10.10.10">
    <property type="entry name" value="Winged helix-like DNA-binding domain superfamily/Winged helix DNA-binding domain"/>
    <property type="match status" value="2"/>
</dbReference>
<evidence type="ECO:0000256" key="1">
    <source>
        <dbReference type="ARBA" id="ARBA00023015"/>
    </source>
</evidence>
<protein>
    <submittedName>
        <fullName evidence="6">Lrp/AsnC family transcriptional regulator</fullName>
    </submittedName>
</protein>
<dbReference type="PANTHER" id="PTHR30154">
    <property type="entry name" value="LEUCINE-RESPONSIVE REGULATORY PROTEIN"/>
    <property type="match status" value="1"/>
</dbReference>
<evidence type="ECO:0000256" key="3">
    <source>
        <dbReference type="ARBA" id="ARBA00023163"/>
    </source>
</evidence>
<comment type="caution">
    <text evidence="6">The sequence shown here is derived from an EMBL/GenBank/DDBJ whole genome shotgun (WGS) entry which is preliminary data.</text>
</comment>
<dbReference type="InterPro" id="IPR036390">
    <property type="entry name" value="WH_DNA-bd_sf"/>
</dbReference>
<keyword evidence="3" id="KW-0804">Transcription</keyword>
<dbReference type="InterPro" id="IPR011008">
    <property type="entry name" value="Dimeric_a/b-barrel"/>
</dbReference>
<feature type="domain" description="HTH asnC-type" evidence="5">
    <location>
        <begin position="1"/>
        <end position="38"/>
    </location>
</feature>
<evidence type="ECO:0000259" key="5">
    <source>
        <dbReference type="Pfam" id="PF13404"/>
    </source>
</evidence>
<organism evidence="6 7">
    <name type="scientific">Actinoallomurus vinaceus</name>
    <dbReference type="NCBI Taxonomy" id="1080074"/>
    <lineage>
        <taxon>Bacteria</taxon>
        <taxon>Bacillati</taxon>
        <taxon>Actinomycetota</taxon>
        <taxon>Actinomycetes</taxon>
        <taxon>Streptosporangiales</taxon>
        <taxon>Thermomonosporaceae</taxon>
        <taxon>Actinoallomurus</taxon>
    </lineage>
</organism>
<dbReference type="SUPFAM" id="SSF46785">
    <property type="entry name" value="Winged helix' DNA-binding domain"/>
    <property type="match status" value="2"/>
</dbReference>
<dbReference type="InterPro" id="IPR019888">
    <property type="entry name" value="Tscrpt_reg_AsnC-like"/>
</dbReference>
<accession>A0ABP8UUL9</accession>
<evidence type="ECO:0000313" key="7">
    <source>
        <dbReference type="Proteomes" id="UP001501442"/>
    </source>
</evidence>
<name>A0ABP8UUL9_9ACTN</name>
<dbReference type="SMART" id="SM00344">
    <property type="entry name" value="HTH_ASNC"/>
    <property type="match status" value="1"/>
</dbReference>
<gene>
    <name evidence="6" type="ORF">GCM10023196_092250</name>
</gene>
<dbReference type="Proteomes" id="UP001501442">
    <property type="component" value="Unassembled WGS sequence"/>
</dbReference>